<protein>
    <submittedName>
        <fullName evidence="1">Uncharacterized protein</fullName>
    </submittedName>
</protein>
<keyword evidence="2" id="KW-1185">Reference proteome</keyword>
<organism evidence="1 2">
    <name type="scientific">Metallosphaera cuprina (strain Ar-4)</name>
    <dbReference type="NCBI Taxonomy" id="1006006"/>
    <lineage>
        <taxon>Archaea</taxon>
        <taxon>Thermoproteota</taxon>
        <taxon>Thermoprotei</taxon>
        <taxon>Sulfolobales</taxon>
        <taxon>Sulfolobaceae</taxon>
        <taxon>Metallosphaera</taxon>
    </lineage>
</organism>
<evidence type="ECO:0000313" key="2">
    <source>
        <dbReference type="Proteomes" id="UP000007812"/>
    </source>
</evidence>
<dbReference type="HOGENOM" id="CLU_3039031_0_0_2"/>
<evidence type="ECO:0000313" key="1">
    <source>
        <dbReference type="EMBL" id="AEB95723.1"/>
    </source>
</evidence>
<dbReference type="EMBL" id="CP002656">
    <property type="protein sequence ID" value="AEB95723.1"/>
    <property type="molecule type" value="Genomic_DNA"/>
</dbReference>
<gene>
    <name evidence="1" type="ordered locus">Mcup_1620</name>
</gene>
<sequence>MRLTHYPYLKINLIPRKAFSSKALGFGSYTTSLHWTTNVFGDKCKSEWKNPLDM</sequence>
<dbReference type="STRING" id="1006006.Mcup_1620"/>
<dbReference type="Proteomes" id="UP000007812">
    <property type="component" value="Chromosome"/>
</dbReference>
<reference evidence="1 2" key="1">
    <citation type="journal article" date="2011" name="J. Bacteriol.">
        <title>Complete genome sequence of Metallosphaera cuprina, a metal sulfide-oxidizing archaeon from a hot spring.</title>
        <authorList>
            <person name="Liu L.J."/>
            <person name="You X.Y."/>
            <person name="Zheng H."/>
            <person name="Wang S."/>
            <person name="Jiang C.Y."/>
            <person name="Liu S.J."/>
        </authorList>
    </citation>
    <scope>NUCLEOTIDE SEQUENCE [LARGE SCALE GENOMIC DNA]</scope>
    <source>
        <strain evidence="1 2">Ar-4</strain>
    </source>
</reference>
<dbReference type="KEGG" id="mcn:Mcup_1620"/>
<dbReference type="PATRIC" id="fig|1006006.8.peg.1619"/>
<accession>F4FZW1</accession>
<proteinExistence type="predicted"/>
<name>F4FZW1_METCR</name>
<dbReference type="AlphaFoldDB" id="F4FZW1"/>